<accession>A0A9Q3J4X5</accession>
<feature type="non-terminal residue" evidence="3">
    <location>
        <position position="116"/>
    </location>
</feature>
<keyword evidence="1" id="KW-0472">Membrane</keyword>
<sequence length="116" mass="13290">VLEQFSFFALLVYMLRGLHSQSLNKCFTEVGVVQEALYLIDQSGRVPVQTSQKTNQLGCFYHWSVGLCYSLEFSPVDPLQVFNFCPECFLPFFVALSCFVRSLFCIFSLHLILSKL</sequence>
<dbReference type="AlphaFoldDB" id="A0A9Q3J4X5"/>
<dbReference type="EMBL" id="AVOT02062747">
    <property type="protein sequence ID" value="MBW0555658.1"/>
    <property type="molecule type" value="Genomic_DNA"/>
</dbReference>
<protein>
    <submittedName>
        <fullName evidence="3">Uncharacterized protein</fullName>
    </submittedName>
</protein>
<evidence type="ECO:0000256" key="1">
    <source>
        <dbReference type="SAM" id="Phobius"/>
    </source>
</evidence>
<feature type="chain" id="PRO_5040209822" evidence="2">
    <location>
        <begin position="21"/>
        <end position="116"/>
    </location>
</feature>
<proteinExistence type="predicted"/>
<gene>
    <name evidence="3" type="ORF">O181_095373</name>
</gene>
<comment type="caution">
    <text evidence="3">The sequence shown here is derived from an EMBL/GenBank/DDBJ whole genome shotgun (WGS) entry which is preliminary data.</text>
</comment>
<reference evidence="3" key="1">
    <citation type="submission" date="2021-03" db="EMBL/GenBank/DDBJ databases">
        <title>Draft genome sequence of rust myrtle Austropuccinia psidii MF-1, a brazilian biotype.</title>
        <authorList>
            <person name="Quecine M.C."/>
            <person name="Pachon D.M.R."/>
            <person name="Bonatelli M.L."/>
            <person name="Correr F.H."/>
            <person name="Franceschini L.M."/>
            <person name="Leite T.F."/>
            <person name="Margarido G.R.A."/>
            <person name="Almeida C.A."/>
            <person name="Ferrarezi J.A."/>
            <person name="Labate C.A."/>
        </authorList>
    </citation>
    <scope>NUCLEOTIDE SEQUENCE</scope>
    <source>
        <strain evidence="3">MF-1</strain>
    </source>
</reference>
<evidence type="ECO:0000256" key="2">
    <source>
        <dbReference type="SAM" id="SignalP"/>
    </source>
</evidence>
<keyword evidence="2" id="KW-0732">Signal</keyword>
<dbReference type="Proteomes" id="UP000765509">
    <property type="component" value="Unassembled WGS sequence"/>
</dbReference>
<evidence type="ECO:0000313" key="4">
    <source>
        <dbReference type="Proteomes" id="UP000765509"/>
    </source>
</evidence>
<keyword evidence="4" id="KW-1185">Reference proteome</keyword>
<organism evidence="3 4">
    <name type="scientific">Austropuccinia psidii MF-1</name>
    <dbReference type="NCBI Taxonomy" id="1389203"/>
    <lineage>
        <taxon>Eukaryota</taxon>
        <taxon>Fungi</taxon>
        <taxon>Dikarya</taxon>
        <taxon>Basidiomycota</taxon>
        <taxon>Pucciniomycotina</taxon>
        <taxon>Pucciniomycetes</taxon>
        <taxon>Pucciniales</taxon>
        <taxon>Sphaerophragmiaceae</taxon>
        <taxon>Austropuccinia</taxon>
    </lineage>
</organism>
<name>A0A9Q3J4X5_9BASI</name>
<feature type="transmembrane region" description="Helical" evidence="1">
    <location>
        <begin position="89"/>
        <end position="113"/>
    </location>
</feature>
<feature type="signal peptide" evidence="2">
    <location>
        <begin position="1"/>
        <end position="20"/>
    </location>
</feature>
<evidence type="ECO:0000313" key="3">
    <source>
        <dbReference type="EMBL" id="MBW0555658.1"/>
    </source>
</evidence>
<keyword evidence="1" id="KW-0812">Transmembrane</keyword>
<keyword evidence="1" id="KW-1133">Transmembrane helix</keyword>